<keyword evidence="3" id="KW-0597">Phosphoprotein</keyword>
<dbReference type="SUPFAM" id="SSF55874">
    <property type="entry name" value="ATPase domain of HSP90 chaperone/DNA topoisomerase II/histidine kinase"/>
    <property type="match status" value="1"/>
</dbReference>
<dbReference type="Gene3D" id="1.10.287.130">
    <property type="match status" value="1"/>
</dbReference>
<dbReference type="CDD" id="cd00082">
    <property type="entry name" value="HisKA"/>
    <property type="match status" value="1"/>
</dbReference>
<proteinExistence type="predicted"/>
<protein>
    <recommendedName>
        <fullName evidence="2">histidine kinase</fullName>
        <ecNumber evidence="2">2.7.13.3</ecNumber>
    </recommendedName>
</protein>
<dbReference type="InterPro" id="IPR036097">
    <property type="entry name" value="HisK_dim/P_sf"/>
</dbReference>
<accession>A0A6L7G7Q0</accession>
<dbReference type="Proteomes" id="UP000477911">
    <property type="component" value="Unassembled WGS sequence"/>
</dbReference>
<evidence type="ECO:0000256" key="5">
    <source>
        <dbReference type="ARBA" id="ARBA00022777"/>
    </source>
</evidence>
<keyword evidence="6" id="KW-0812">Transmembrane</keyword>
<evidence type="ECO:0000313" key="8">
    <source>
        <dbReference type="EMBL" id="MXN20254.1"/>
    </source>
</evidence>
<evidence type="ECO:0000313" key="9">
    <source>
        <dbReference type="Proteomes" id="UP000477911"/>
    </source>
</evidence>
<keyword evidence="6" id="KW-1133">Transmembrane helix</keyword>
<evidence type="ECO:0000256" key="2">
    <source>
        <dbReference type="ARBA" id="ARBA00012438"/>
    </source>
</evidence>
<dbReference type="Pfam" id="PF00512">
    <property type="entry name" value="HisKA"/>
    <property type="match status" value="1"/>
</dbReference>
<evidence type="ECO:0000256" key="4">
    <source>
        <dbReference type="ARBA" id="ARBA00022679"/>
    </source>
</evidence>
<dbReference type="PANTHER" id="PTHR45436:SF5">
    <property type="entry name" value="SENSOR HISTIDINE KINASE TRCS"/>
    <property type="match status" value="1"/>
</dbReference>
<dbReference type="AlphaFoldDB" id="A0A6L7G7Q0"/>
<keyword evidence="6" id="KW-0472">Membrane</keyword>
<evidence type="ECO:0000256" key="1">
    <source>
        <dbReference type="ARBA" id="ARBA00000085"/>
    </source>
</evidence>
<keyword evidence="9" id="KW-1185">Reference proteome</keyword>
<dbReference type="GO" id="GO:0000155">
    <property type="term" value="F:phosphorelay sensor kinase activity"/>
    <property type="evidence" value="ECO:0007669"/>
    <property type="project" value="InterPro"/>
</dbReference>
<reference evidence="8 9" key="1">
    <citation type="submission" date="2019-12" db="EMBL/GenBank/DDBJ databases">
        <authorList>
            <person name="Li M."/>
        </authorList>
    </citation>
    <scope>NUCLEOTIDE SEQUENCE [LARGE SCALE GENOMIC DNA]</scope>
    <source>
        <strain evidence="8 9">GBMRC 2024</strain>
    </source>
</reference>
<gene>
    <name evidence="8" type="ORF">GR170_20650</name>
</gene>
<evidence type="ECO:0000256" key="3">
    <source>
        <dbReference type="ARBA" id="ARBA00022553"/>
    </source>
</evidence>
<feature type="transmembrane region" description="Helical" evidence="6">
    <location>
        <begin position="133"/>
        <end position="153"/>
    </location>
</feature>
<dbReference type="EC" id="2.7.13.3" evidence="2"/>
<dbReference type="InterPro" id="IPR036890">
    <property type="entry name" value="HATPase_C_sf"/>
</dbReference>
<dbReference type="SUPFAM" id="SSF47384">
    <property type="entry name" value="Homodimeric domain of signal transducing histidine kinase"/>
    <property type="match status" value="1"/>
</dbReference>
<comment type="catalytic activity">
    <reaction evidence="1">
        <text>ATP + protein L-histidine = ADP + protein N-phospho-L-histidine.</text>
        <dbReference type="EC" id="2.7.13.3"/>
    </reaction>
</comment>
<evidence type="ECO:0000256" key="6">
    <source>
        <dbReference type="SAM" id="Phobius"/>
    </source>
</evidence>
<dbReference type="RefSeq" id="WP_160896374.1">
    <property type="nucleotide sequence ID" value="NZ_WUMU01000024.1"/>
</dbReference>
<dbReference type="EMBL" id="WUMU01000024">
    <property type="protein sequence ID" value="MXN20254.1"/>
    <property type="molecule type" value="Genomic_DNA"/>
</dbReference>
<dbReference type="SMART" id="SM00388">
    <property type="entry name" value="HisKA"/>
    <property type="match status" value="1"/>
</dbReference>
<dbReference type="InterPro" id="IPR050428">
    <property type="entry name" value="TCS_sensor_his_kinase"/>
</dbReference>
<dbReference type="InterPro" id="IPR003661">
    <property type="entry name" value="HisK_dim/P_dom"/>
</dbReference>
<feature type="transmembrane region" description="Helical" evidence="6">
    <location>
        <begin position="15"/>
        <end position="35"/>
    </location>
</feature>
<sequence length="419" mass="44271">MSRGWSLTGRLTRRLALSITGGWLAVVFIGALVIAHDMNELLNAAMKGEAKLVLELLATREDAPSLPLAQGERTRIVLGDRVLTDAPWSPLAADGYREAEGWHVLRLSQGERSIEIGQPSAMRRNEMFESARAFALLMLPFLALVLLVSWLTLTRGAAPATRFADRLAGRDARDLSRIEDTDLPRELQPIPQALNQYLARIEVLIAAERAFVGHAAHELRTPIAAARAEVQAVALESGQPEMAARLEPVLGRLAATVERLLQLARAEAGLGDDRARADLVTVLRLLVSEVGAGQVVFDDGDIEGAWVAMDGDLLGILLGNLIGNARTHGTGRVEIGLAPGPRVCIRNPVARGAAFHPGRFEKGAGSSGTGLGLSIVEAIAGQNGIVTGFDVAAGLATARLDFSAIAVSAPPVPPASGGL</sequence>
<comment type="caution">
    <text evidence="8">The sequence shown here is derived from an EMBL/GenBank/DDBJ whole genome shotgun (WGS) entry which is preliminary data.</text>
</comment>
<keyword evidence="4" id="KW-0808">Transferase</keyword>
<organism evidence="8 9">
    <name type="scientific">Pseudooceanicola albus</name>
    <dbReference type="NCBI Taxonomy" id="2692189"/>
    <lineage>
        <taxon>Bacteria</taxon>
        <taxon>Pseudomonadati</taxon>
        <taxon>Pseudomonadota</taxon>
        <taxon>Alphaproteobacteria</taxon>
        <taxon>Rhodobacterales</taxon>
        <taxon>Paracoccaceae</taxon>
        <taxon>Pseudooceanicola</taxon>
    </lineage>
</organism>
<dbReference type="PANTHER" id="PTHR45436">
    <property type="entry name" value="SENSOR HISTIDINE KINASE YKOH"/>
    <property type="match status" value="1"/>
</dbReference>
<keyword evidence="5" id="KW-0418">Kinase</keyword>
<name>A0A6L7G7Q0_9RHOB</name>
<dbReference type="GO" id="GO:0005886">
    <property type="term" value="C:plasma membrane"/>
    <property type="evidence" value="ECO:0007669"/>
    <property type="project" value="TreeGrafter"/>
</dbReference>
<feature type="domain" description="Signal transduction histidine kinase dimerisation/phosphoacceptor" evidence="7">
    <location>
        <begin position="207"/>
        <end position="269"/>
    </location>
</feature>
<evidence type="ECO:0000259" key="7">
    <source>
        <dbReference type="SMART" id="SM00388"/>
    </source>
</evidence>